<keyword evidence="18" id="KW-1185">Reference proteome</keyword>
<evidence type="ECO:0000256" key="3">
    <source>
        <dbReference type="ARBA" id="ARBA00015771"/>
    </source>
</evidence>
<organism evidence="17 18">
    <name type="scientific">Exaiptasia diaphana</name>
    <name type="common">Tropical sea anemone</name>
    <name type="synonym">Aiptasia pulchella</name>
    <dbReference type="NCBI Taxonomy" id="2652724"/>
    <lineage>
        <taxon>Eukaryota</taxon>
        <taxon>Metazoa</taxon>
        <taxon>Cnidaria</taxon>
        <taxon>Anthozoa</taxon>
        <taxon>Hexacorallia</taxon>
        <taxon>Actiniaria</taxon>
        <taxon>Aiptasiidae</taxon>
        <taxon>Exaiptasia</taxon>
    </lineage>
</organism>
<evidence type="ECO:0000256" key="1">
    <source>
        <dbReference type="ARBA" id="ARBA00004342"/>
    </source>
</evidence>
<dbReference type="GO" id="GO:0006892">
    <property type="term" value="P:post-Golgi vesicle-mediated transport"/>
    <property type="evidence" value="ECO:0007669"/>
    <property type="project" value="TreeGrafter"/>
</dbReference>
<dbReference type="Proteomes" id="UP000887567">
    <property type="component" value="Unplaced"/>
</dbReference>
<dbReference type="OrthoDB" id="194775at2759"/>
<evidence type="ECO:0000313" key="18">
    <source>
        <dbReference type="Proteomes" id="UP000887567"/>
    </source>
</evidence>
<feature type="compositionally biased region" description="Basic and acidic residues" evidence="15">
    <location>
        <begin position="1"/>
        <end position="10"/>
    </location>
</feature>
<dbReference type="Gene3D" id="2.160.20.70">
    <property type="match status" value="1"/>
</dbReference>
<keyword evidence="8 12" id="KW-0342">GTP-binding</keyword>
<dbReference type="InterPro" id="IPR016098">
    <property type="entry name" value="CAP/MinC_C"/>
</dbReference>
<dbReference type="OMA" id="KDYMLTG"/>
<evidence type="ECO:0000256" key="12">
    <source>
        <dbReference type="PIRNR" id="PIRNR037947"/>
    </source>
</evidence>
<dbReference type="InterPro" id="IPR039093">
    <property type="entry name" value="XRP2"/>
</dbReference>
<comment type="similarity">
    <text evidence="2 12">Belongs to the TBCC family.</text>
</comment>
<evidence type="ECO:0000256" key="2">
    <source>
        <dbReference type="ARBA" id="ARBA00008848"/>
    </source>
</evidence>
<evidence type="ECO:0000256" key="10">
    <source>
        <dbReference type="ARBA" id="ARBA00023139"/>
    </source>
</evidence>
<dbReference type="PIRSF" id="PIRSF037947">
    <property type="entry name" value="Protein_XRP2"/>
    <property type="match status" value="1"/>
</dbReference>
<feature type="compositionally biased region" description="Basic and acidic residues" evidence="15">
    <location>
        <begin position="17"/>
        <end position="31"/>
    </location>
</feature>
<dbReference type="PROSITE" id="PS51329">
    <property type="entry name" value="C_CAP_COFACTOR_C"/>
    <property type="match status" value="1"/>
</dbReference>
<dbReference type="InterPro" id="IPR036223">
    <property type="entry name" value="CAP_C_sf"/>
</dbReference>
<dbReference type="SUPFAM" id="SSF69340">
    <property type="entry name" value="C-terminal domain of adenylylcyclase associated protein"/>
    <property type="match status" value="1"/>
</dbReference>
<sequence>MGCLESKETEKPEEEEPKVFSWDRKDRPDPKDFTIADVKDETTGRLPGKINGQQFIIRDCQDSNIYLFDHSATITVDDCTGCSFFLGPIKGSVYFRDCKDCKVVVACQQFRTRDCKKMEIFLCCATQPIIESSSGMKFGCFQFYYPELEEQFKAASISVYNNNWSNIHDFTPAAGETTWSLLPEDVQVEDFVPVPTIEPYNNLQASCSRDKSSVPLTLGTRRKPFDQVCLVIFFQSPQQRESIKSFLSSIKEKGCVVVQTKEISMRADEISRVIGSSDCCEAANQGALVGLEINGSDCVQSCRQAIDTSENTVYISPSAEKAIQEIDQFYNFVDMSMT</sequence>
<evidence type="ECO:0000256" key="8">
    <source>
        <dbReference type="ARBA" id="ARBA00023134"/>
    </source>
</evidence>
<evidence type="ECO:0000313" key="17">
    <source>
        <dbReference type="EnsemblMetazoa" id="XP_020903911.1"/>
    </source>
</evidence>
<evidence type="ECO:0000256" key="11">
    <source>
        <dbReference type="ARBA" id="ARBA00023288"/>
    </source>
</evidence>
<dbReference type="SMART" id="SM00673">
    <property type="entry name" value="CARP"/>
    <property type="match status" value="2"/>
</dbReference>
<comment type="subcellular location">
    <subcellularLocation>
        <location evidence="1">Cell membrane</location>
        <topology evidence="1">Lipid-anchor</topology>
        <orientation evidence="1">Cytoplasmic side</orientation>
    </subcellularLocation>
</comment>
<keyword evidence="9" id="KW-0472">Membrane</keyword>
<dbReference type="GO" id="GO:0005929">
    <property type="term" value="C:cilium"/>
    <property type="evidence" value="ECO:0007669"/>
    <property type="project" value="TreeGrafter"/>
</dbReference>
<feature type="domain" description="C-CAP/cofactor C-like" evidence="16">
    <location>
        <begin position="17"/>
        <end position="172"/>
    </location>
</feature>
<evidence type="ECO:0000256" key="15">
    <source>
        <dbReference type="SAM" id="MobiDB-lite"/>
    </source>
</evidence>
<dbReference type="AlphaFoldDB" id="A0A913XFE8"/>
<evidence type="ECO:0000256" key="5">
    <source>
        <dbReference type="ARBA" id="ARBA00022475"/>
    </source>
</evidence>
<dbReference type="KEGG" id="epa:110242296"/>
<name>A0A913XFE8_EXADI</name>
<dbReference type="PANTHER" id="PTHR15440">
    <property type="entry name" value="XRP2 PROTEIN"/>
    <property type="match status" value="1"/>
</dbReference>
<dbReference type="EnsemblMetazoa" id="XM_021048252.2">
    <property type="protein sequence ID" value="XP_020903911.1"/>
    <property type="gene ID" value="LOC110242296"/>
</dbReference>
<dbReference type="FunFam" id="2.160.20.70:FF:000004">
    <property type="entry name" value="Protein XRP2"/>
    <property type="match status" value="1"/>
</dbReference>
<protein>
    <recommendedName>
        <fullName evidence="3 12">Protein XRP2</fullName>
    </recommendedName>
</protein>
<evidence type="ECO:0000256" key="7">
    <source>
        <dbReference type="ARBA" id="ARBA00022741"/>
    </source>
</evidence>
<accession>A0A913XFE8</accession>
<keyword evidence="6" id="KW-0519">Myristate</keyword>
<proteinExistence type="inferred from homology"/>
<keyword evidence="7 12" id="KW-0547">Nucleotide-binding</keyword>
<evidence type="ECO:0000256" key="9">
    <source>
        <dbReference type="ARBA" id="ARBA00023136"/>
    </source>
</evidence>
<dbReference type="InterPro" id="IPR036850">
    <property type="entry name" value="NDK-like_dom_sf"/>
</dbReference>
<dbReference type="GO" id="GO:0005096">
    <property type="term" value="F:GTPase activator activity"/>
    <property type="evidence" value="ECO:0007669"/>
    <property type="project" value="UniProtKB-UniRule"/>
</dbReference>
<keyword evidence="10" id="KW-0564">Palmitate</keyword>
<feature type="binding site" evidence="13">
    <location>
        <begin position="91"/>
        <end position="92"/>
    </location>
    <ligand>
        <name>GTP</name>
        <dbReference type="ChEBI" id="CHEBI:37565"/>
    </ligand>
</feature>
<dbReference type="PROSITE" id="PS51374">
    <property type="entry name" value="NDPK_LIKE"/>
    <property type="match status" value="1"/>
</dbReference>
<comment type="caution">
    <text evidence="14">Lacks conserved residue(s) required for the propagation of feature annotation.</text>
</comment>
<dbReference type="Pfam" id="PF07986">
    <property type="entry name" value="TBCC"/>
    <property type="match status" value="1"/>
</dbReference>
<dbReference type="InterPro" id="IPR006599">
    <property type="entry name" value="CARP_motif"/>
</dbReference>
<dbReference type="InterPro" id="IPR017901">
    <property type="entry name" value="C-CAP_CF_C-like"/>
</dbReference>
<evidence type="ECO:0000259" key="16">
    <source>
        <dbReference type="PROSITE" id="PS51329"/>
    </source>
</evidence>
<keyword evidence="4 12" id="KW-0343">GTPase activation</keyword>
<reference evidence="17" key="1">
    <citation type="submission" date="2022-11" db="UniProtKB">
        <authorList>
            <consortium name="EnsemblMetazoa"/>
        </authorList>
    </citation>
    <scope>IDENTIFICATION</scope>
</reference>
<comment type="function">
    <text evidence="12">Acts as a GTPase-activating protein (GAP) for tubulin in concert with tubulin-specific chaperone C, but does not enhance tubulin heterodimerization.</text>
</comment>
<feature type="binding site" evidence="13">
    <location>
        <begin position="108"/>
        <end position="111"/>
    </location>
    <ligand>
        <name>GTP</name>
        <dbReference type="ChEBI" id="CHEBI:37565"/>
    </ligand>
</feature>
<dbReference type="GO" id="GO:0005525">
    <property type="term" value="F:GTP binding"/>
    <property type="evidence" value="ECO:0007669"/>
    <property type="project" value="UniProtKB-UniRule"/>
</dbReference>
<feature type="region of interest" description="Disordered" evidence="15">
    <location>
        <begin position="1"/>
        <end position="31"/>
    </location>
</feature>
<dbReference type="RefSeq" id="XP_020903911.1">
    <property type="nucleotide sequence ID" value="XM_021048252.2"/>
</dbReference>
<evidence type="ECO:0000256" key="4">
    <source>
        <dbReference type="ARBA" id="ARBA00022468"/>
    </source>
</evidence>
<dbReference type="GO" id="GO:1990075">
    <property type="term" value="C:periciliary membrane compartment"/>
    <property type="evidence" value="ECO:0007669"/>
    <property type="project" value="TreeGrafter"/>
</dbReference>
<keyword evidence="5" id="KW-1003">Cell membrane</keyword>
<dbReference type="PANTHER" id="PTHR15440:SF0">
    <property type="entry name" value="PROTEIN XRP2"/>
    <property type="match status" value="1"/>
</dbReference>
<evidence type="ECO:0000256" key="13">
    <source>
        <dbReference type="PIRSR" id="PIRSR037947-1"/>
    </source>
</evidence>
<evidence type="ECO:0000256" key="6">
    <source>
        <dbReference type="ARBA" id="ARBA00022707"/>
    </source>
</evidence>
<dbReference type="InterPro" id="IPR012945">
    <property type="entry name" value="Tubulin-bd_cofactor_C_dom"/>
</dbReference>
<comment type="similarity">
    <text evidence="14">Belongs to the NDK family.</text>
</comment>
<dbReference type="Gene3D" id="3.30.70.141">
    <property type="entry name" value="Nucleoside diphosphate kinase-like domain"/>
    <property type="match status" value="1"/>
</dbReference>
<dbReference type="SUPFAM" id="SSF54919">
    <property type="entry name" value="Nucleoside diphosphate kinase, NDK"/>
    <property type="match status" value="1"/>
</dbReference>
<dbReference type="GeneID" id="110242296"/>
<evidence type="ECO:0000256" key="14">
    <source>
        <dbReference type="PROSITE-ProRule" id="PRU00706"/>
    </source>
</evidence>
<keyword evidence="11" id="KW-0449">Lipoprotein</keyword>